<accession>A0A5P1FTS3</accession>
<sequence>MRLEILQRLERSLLWSQYKNLGLALQEPIPLEDKDEQVDYGHDDIDAYLTELEDACDLGDVGGLDDDSDFGIASEEMLTSLSLSGGSKSVTDF</sequence>
<dbReference type="AlphaFoldDB" id="A0A5P1FTS3"/>
<name>A0A5P1FTS3_ASPOF</name>
<keyword evidence="2" id="KW-1185">Reference proteome</keyword>
<evidence type="ECO:0000313" key="2">
    <source>
        <dbReference type="Proteomes" id="UP000243459"/>
    </source>
</evidence>
<protein>
    <submittedName>
        <fullName evidence="1">Uncharacterized protein</fullName>
    </submittedName>
</protein>
<dbReference type="EMBL" id="CM007381">
    <property type="protein sequence ID" value="ONK80827.1"/>
    <property type="molecule type" value="Genomic_DNA"/>
</dbReference>
<proteinExistence type="predicted"/>
<evidence type="ECO:0000313" key="1">
    <source>
        <dbReference type="EMBL" id="ONK80827.1"/>
    </source>
</evidence>
<gene>
    <name evidence="1" type="ORF">A4U43_C01F22210</name>
</gene>
<dbReference type="Proteomes" id="UP000243459">
    <property type="component" value="Chromosome 1"/>
</dbReference>
<reference evidence="2" key="1">
    <citation type="journal article" date="2017" name="Nat. Commun.">
        <title>The asparagus genome sheds light on the origin and evolution of a young Y chromosome.</title>
        <authorList>
            <person name="Harkess A."/>
            <person name="Zhou J."/>
            <person name="Xu C."/>
            <person name="Bowers J.E."/>
            <person name="Van der Hulst R."/>
            <person name="Ayyampalayam S."/>
            <person name="Mercati F."/>
            <person name="Riccardi P."/>
            <person name="McKain M.R."/>
            <person name="Kakrana A."/>
            <person name="Tang H."/>
            <person name="Ray J."/>
            <person name="Groenendijk J."/>
            <person name="Arikit S."/>
            <person name="Mathioni S.M."/>
            <person name="Nakano M."/>
            <person name="Shan H."/>
            <person name="Telgmann-Rauber A."/>
            <person name="Kanno A."/>
            <person name="Yue Z."/>
            <person name="Chen H."/>
            <person name="Li W."/>
            <person name="Chen Y."/>
            <person name="Xu X."/>
            <person name="Zhang Y."/>
            <person name="Luo S."/>
            <person name="Chen H."/>
            <person name="Gao J."/>
            <person name="Mao Z."/>
            <person name="Pires J.C."/>
            <person name="Luo M."/>
            <person name="Kudrna D."/>
            <person name="Wing R.A."/>
            <person name="Meyers B.C."/>
            <person name="Yi K."/>
            <person name="Kong H."/>
            <person name="Lavrijsen P."/>
            <person name="Sunseri F."/>
            <person name="Falavigna A."/>
            <person name="Ye Y."/>
            <person name="Leebens-Mack J.H."/>
            <person name="Chen G."/>
        </authorList>
    </citation>
    <scope>NUCLEOTIDE SEQUENCE [LARGE SCALE GENOMIC DNA]</scope>
    <source>
        <strain evidence="2">cv. DH0086</strain>
    </source>
</reference>
<organism evidence="1 2">
    <name type="scientific">Asparagus officinalis</name>
    <name type="common">Garden asparagus</name>
    <dbReference type="NCBI Taxonomy" id="4686"/>
    <lineage>
        <taxon>Eukaryota</taxon>
        <taxon>Viridiplantae</taxon>
        <taxon>Streptophyta</taxon>
        <taxon>Embryophyta</taxon>
        <taxon>Tracheophyta</taxon>
        <taxon>Spermatophyta</taxon>
        <taxon>Magnoliopsida</taxon>
        <taxon>Liliopsida</taxon>
        <taxon>Asparagales</taxon>
        <taxon>Asparagaceae</taxon>
        <taxon>Asparagoideae</taxon>
        <taxon>Asparagus</taxon>
    </lineage>
</organism>
<dbReference type="Gramene" id="ONK80827">
    <property type="protein sequence ID" value="ONK80827"/>
    <property type="gene ID" value="A4U43_C01F22210"/>
</dbReference>